<dbReference type="GO" id="GO:0003677">
    <property type="term" value="F:DNA binding"/>
    <property type="evidence" value="ECO:0007669"/>
    <property type="project" value="InterPro"/>
</dbReference>
<organism evidence="2 3">
    <name type="scientific">Methylomonas denitrificans</name>
    <dbReference type="NCBI Taxonomy" id="1538553"/>
    <lineage>
        <taxon>Bacteria</taxon>
        <taxon>Pseudomonadati</taxon>
        <taxon>Pseudomonadota</taxon>
        <taxon>Gammaproteobacteria</taxon>
        <taxon>Methylococcales</taxon>
        <taxon>Methylococcaceae</taxon>
        <taxon>Methylomonas</taxon>
    </lineage>
</organism>
<evidence type="ECO:0000259" key="1">
    <source>
        <dbReference type="PROSITE" id="PS50943"/>
    </source>
</evidence>
<dbReference type="Gene3D" id="1.10.260.40">
    <property type="entry name" value="lambda repressor-like DNA-binding domains"/>
    <property type="match status" value="1"/>
</dbReference>
<dbReference type="RefSeq" id="WP_036274952.1">
    <property type="nucleotide sequence ID" value="NZ_CP014476.1"/>
</dbReference>
<dbReference type="InterPro" id="IPR010982">
    <property type="entry name" value="Lambda_DNA-bd_dom_sf"/>
</dbReference>
<dbReference type="KEGG" id="mdn:JT25_008365"/>
<evidence type="ECO:0000313" key="3">
    <source>
        <dbReference type="Proteomes" id="UP000030512"/>
    </source>
</evidence>
<protein>
    <recommendedName>
        <fullName evidence="1">HTH cro/C1-type domain-containing protein</fullName>
    </recommendedName>
</protein>
<dbReference type="SUPFAM" id="SSF47413">
    <property type="entry name" value="lambda repressor-like DNA-binding domains"/>
    <property type="match status" value="1"/>
</dbReference>
<evidence type="ECO:0000313" key="2">
    <source>
        <dbReference type="EMBL" id="AMK76505.1"/>
    </source>
</evidence>
<dbReference type="AlphaFoldDB" id="A0A126T352"/>
<name>A0A126T352_9GAMM</name>
<dbReference type="Proteomes" id="UP000030512">
    <property type="component" value="Chromosome"/>
</dbReference>
<gene>
    <name evidence="2" type="ORF">JT25_008365</name>
</gene>
<sequence>MKIEITKEWCLRMAHLEGDAEIGAGVLAFDPILHEDALPVADTLDESGIVFGRFVQLMRRNRGLTIEKLAEDSDVEIAELLEIEDDAHHKPQNRTVYQLANYFKVPHRNLLQVAGLTAPRDSRILEEGVRFAARLEPVAELSPEERAALEAFVAVIGSE</sequence>
<dbReference type="Pfam" id="PF12844">
    <property type="entry name" value="HTH_19"/>
    <property type="match status" value="1"/>
</dbReference>
<proteinExistence type="predicted"/>
<feature type="domain" description="HTH cro/C1-type" evidence="1">
    <location>
        <begin position="55"/>
        <end position="110"/>
    </location>
</feature>
<reference evidence="2 3" key="1">
    <citation type="journal article" date="2015" name="Environ. Microbiol.">
        <title>Methane oxidation coupled to nitrate reduction under hypoxia by the Gammaproteobacterium Methylomonas denitrificans, sp. nov. type strain FJG1.</title>
        <authorList>
            <person name="Kits K.D."/>
            <person name="Klotz M.G."/>
            <person name="Stein L.Y."/>
        </authorList>
    </citation>
    <scope>NUCLEOTIDE SEQUENCE [LARGE SCALE GENOMIC DNA]</scope>
    <source>
        <strain evidence="2 3">FJG1</strain>
    </source>
</reference>
<dbReference type="STRING" id="1538553.JT25_008365"/>
<dbReference type="OrthoDB" id="7851911at2"/>
<dbReference type="PROSITE" id="PS50943">
    <property type="entry name" value="HTH_CROC1"/>
    <property type="match status" value="1"/>
</dbReference>
<keyword evidence="3" id="KW-1185">Reference proteome</keyword>
<dbReference type="EMBL" id="CP014476">
    <property type="protein sequence ID" value="AMK76505.1"/>
    <property type="molecule type" value="Genomic_DNA"/>
</dbReference>
<accession>A0A126T352</accession>
<dbReference type="InterPro" id="IPR001387">
    <property type="entry name" value="Cro/C1-type_HTH"/>
</dbReference>